<name>A0AAU8G7X1_9CHLR</name>
<dbReference type="InterPro" id="IPR011006">
    <property type="entry name" value="CheY-like_superfamily"/>
</dbReference>
<evidence type="ECO:0000256" key="1">
    <source>
        <dbReference type="PROSITE-ProRule" id="PRU00169"/>
    </source>
</evidence>
<evidence type="ECO:0000313" key="3">
    <source>
        <dbReference type="EMBL" id="XCH32587.1"/>
    </source>
</evidence>
<gene>
    <name evidence="3" type="ORF">ABV300_05275</name>
</gene>
<protein>
    <recommendedName>
        <fullName evidence="2">Response regulatory domain-containing protein</fullName>
    </recommendedName>
</protein>
<reference evidence="3" key="1">
    <citation type="submission" date="2024-06" db="EMBL/GenBank/DDBJ databases">
        <title>A Novel Isolate, Dehalogenimonas sp. Strain 4OHTPN, Dechlorinates Aromatic 4 Hydroxy chlorothalonil by a Novel Reductive Dehalogenase.</title>
        <authorList>
            <person name="Liu G."/>
        </authorList>
    </citation>
    <scope>NUCLEOTIDE SEQUENCE</scope>
    <source>
        <strain evidence="3">4OHTPN</strain>
    </source>
</reference>
<dbReference type="InterPro" id="IPR001789">
    <property type="entry name" value="Sig_transdc_resp-reg_receiver"/>
</dbReference>
<sequence length="119" mass="13037">MHFVIADRQHSTRSALKLFLGQYPGLEFTGESGDIEGTIKLSAQPGVGLVLVEWEILGPNQKESIAKIKVPRNPAVLVLGCCLQRSLPLEAGADFYISKTDKPDRLASVIHQIQSQARQ</sequence>
<dbReference type="PROSITE" id="PS50110">
    <property type="entry name" value="RESPONSE_REGULATORY"/>
    <property type="match status" value="1"/>
</dbReference>
<accession>A0AAU8G7X1</accession>
<organism evidence="3">
    <name type="scientific">Dehalogenimonas sp. 4OHTPN</name>
    <dbReference type="NCBI Taxonomy" id="3166643"/>
    <lineage>
        <taxon>Bacteria</taxon>
        <taxon>Bacillati</taxon>
        <taxon>Chloroflexota</taxon>
        <taxon>Dehalococcoidia</taxon>
        <taxon>Dehalococcoidales</taxon>
        <taxon>Dehalococcoidaceae</taxon>
        <taxon>Dehalogenimonas</taxon>
    </lineage>
</organism>
<proteinExistence type="predicted"/>
<evidence type="ECO:0000259" key="2">
    <source>
        <dbReference type="PROSITE" id="PS50110"/>
    </source>
</evidence>
<dbReference type="AlphaFoldDB" id="A0AAU8G7X1"/>
<dbReference type="EMBL" id="CP159307">
    <property type="protein sequence ID" value="XCH32587.1"/>
    <property type="molecule type" value="Genomic_DNA"/>
</dbReference>
<feature type="domain" description="Response regulatory" evidence="2">
    <location>
        <begin position="2"/>
        <end position="114"/>
    </location>
</feature>
<dbReference type="RefSeq" id="WP_353713860.1">
    <property type="nucleotide sequence ID" value="NZ_CP159307.1"/>
</dbReference>
<dbReference type="Gene3D" id="3.40.50.2300">
    <property type="match status" value="1"/>
</dbReference>
<dbReference type="SUPFAM" id="SSF52172">
    <property type="entry name" value="CheY-like"/>
    <property type="match status" value="1"/>
</dbReference>
<comment type="caution">
    <text evidence="1">Lacks conserved residue(s) required for the propagation of feature annotation.</text>
</comment>
<dbReference type="GO" id="GO:0000160">
    <property type="term" value="P:phosphorelay signal transduction system"/>
    <property type="evidence" value="ECO:0007669"/>
    <property type="project" value="InterPro"/>
</dbReference>